<keyword evidence="2" id="KW-0496">Mitochondrion</keyword>
<keyword evidence="1" id="KW-0472">Membrane</keyword>
<proteinExistence type="predicted"/>
<keyword evidence="1" id="KW-0812">Transmembrane</keyword>
<keyword evidence="2" id="KW-0540">Nuclease</keyword>
<evidence type="ECO:0000256" key="1">
    <source>
        <dbReference type="SAM" id="Phobius"/>
    </source>
</evidence>
<dbReference type="GO" id="GO:0004519">
    <property type="term" value="F:endonuclease activity"/>
    <property type="evidence" value="ECO:0007669"/>
    <property type="project" value="UniProtKB-KW"/>
</dbReference>
<keyword evidence="1" id="KW-1133">Transmembrane helix</keyword>
<reference evidence="2" key="1">
    <citation type="journal article" name="Sci. Rep.">
        <title>Comparative mitochondrial genome analysis reveals intron dynamics and gene rearrangements in two Trametes species.</title>
        <authorList>
            <person name="Chen C."/>
            <person name="Li Q."/>
            <person name="Fu R."/>
            <person name="Wang J."/>
            <person name="Deng G."/>
            <person name="Chen X."/>
            <person name="Lu D."/>
        </authorList>
    </citation>
    <scope>NUCLEOTIDE SEQUENCE</scope>
</reference>
<dbReference type="RefSeq" id="YP_010044427.1">
    <property type="nucleotide sequence ID" value="NC_054272.1"/>
</dbReference>
<name>A0A7S9A2A8_TRACO</name>
<dbReference type="EMBL" id="MT479166">
    <property type="protein sequence ID" value="QPF23668.1"/>
    <property type="molecule type" value="Genomic_DNA"/>
</dbReference>
<dbReference type="GeneID" id="63653054"/>
<sequence length="242" mass="27947">MTRFFLKDLLKIGAGVILGVATHHYGGQMLNKSNADAEAKAQEIKDGKTDEMINMLKDVKSMLDDCMTKVDKSNENAKISTEMGNKFKSKLDEMVESAESLKELHVDANTAKILDQKMEIVKRASIEIKEMIDHLSNGKNNFLSDFNLQVLYDFLDSLTLLEESAFIHLLVFFILLMCIFNIISIFFGNEMIRYFKLEERFPKLGLFFKLRATFQRYYLIWNLFIMVSVSLLGIFLNLLVFY</sequence>
<keyword evidence="2" id="KW-0255">Endonuclease</keyword>
<keyword evidence="2" id="KW-0378">Hydrolase</keyword>
<evidence type="ECO:0000313" key="2">
    <source>
        <dbReference type="EMBL" id="QPF23668.1"/>
    </source>
</evidence>
<gene>
    <name evidence="2" type="primary">orf242</name>
</gene>
<feature type="transmembrane region" description="Helical" evidence="1">
    <location>
        <begin position="165"/>
        <end position="187"/>
    </location>
</feature>
<protein>
    <submittedName>
        <fullName evidence="2">LAGLIDADG endonuclease</fullName>
    </submittedName>
</protein>
<feature type="transmembrane region" description="Helical" evidence="1">
    <location>
        <begin position="218"/>
        <end position="241"/>
    </location>
</feature>
<geneLocation type="mitochondrion" evidence="2"/>
<dbReference type="AlphaFoldDB" id="A0A7S9A2A8"/>
<accession>A0A7S9A2A8</accession>
<organism evidence="2">
    <name type="scientific">Trametes coccinea</name>
    <name type="common">Orange bracket</name>
    <name type="synonym">Pycnoporus coccineus</name>
    <dbReference type="NCBI Taxonomy" id="158605"/>
    <lineage>
        <taxon>Eukaryota</taxon>
        <taxon>Fungi</taxon>
        <taxon>Dikarya</taxon>
        <taxon>Basidiomycota</taxon>
        <taxon>Agaricomycotina</taxon>
        <taxon>Agaricomycetes</taxon>
        <taxon>Polyporales</taxon>
        <taxon>Polyporaceae</taxon>
        <taxon>Trametes</taxon>
    </lineage>
</organism>